<evidence type="ECO:0000256" key="7">
    <source>
        <dbReference type="RuleBase" id="RU003879"/>
    </source>
</evidence>
<reference evidence="9" key="1">
    <citation type="submission" date="2019-12" db="EMBL/GenBank/DDBJ databases">
        <authorList>
            <person name="zhang j."/>
            <person name="sun C.M."/>
        </authorList>
    </citation>
    <scope>NUCLEOTIDE SEQUENCE</scope>
    <source>
        <strain evidence="9">NS-1</strain>
    </source>
</reference>
<dbReference type="Gene3D" id="3.30.420.270">
    <property type="match status" value="1"/>
</dbReference>
<keyword evidence="7" id="KW-0653">Protein transport</keyword>
<name>A0A8A7K7B6_9FIRM</name>
<evidence type="ECO:0000256" key="6">
    <source>
        <dbReference type="ARBA" id="ARBA00023136"/>
    </source>
</evidence>
<keyword evidence="5 8" id="KW-1133">Transmembrane helix</keyword>
<protein>
    <submittedName>
        <fullName evidence="9">Biopolymer transporter ExbD</fullName>
    </submittedName>
</protein>
<keyword evidence="10" id="KW-1185">Reference proteome</keyword>
<keyword evidence="3" id="KW-1003">Cell membrane</keyword>
<keyword evidence="6 8" id="KW-0472">Membrane</keyword>
<dbReference type="GO" id="GO:0015031">
    <property type="term" value="P:protein transport"/>
    <property type="evidence" value="ECO:0007669"/>
    <property type="project" value="UniProtKB-KW"/>
</dbReference>
<evidence type="ECO:0000313" key="9">
    <source>
        <dbReference type="EMBL" id="QTL97616.1"/>
    </source>
</evidence>
<evidence type="ECO:0000313" key="10">
    <source>
        <dbReference type="Proteomes" id="UP000665020"/>
    </source>
</evidence>
<dbReference type="AlphaFoldDB" id="A0A8A7K7B6"/>
<accession>A0A8A7K7B6</accession>
<evidence type="ECO:0000256" key="5">
    <source>
        <dbReference type="ARBA" id="ARBA00022989"/>
    </source>
</evidence>
<dbReference type="Proteomes" id="UP000665020">
    <property type="component" value="Chromosome"/>
</dbReference>
<keyword evidence="7" id="KW-0813">Transport</keyword>
<sequence>MKYRLDKPQINLNLAPMIDVVFLLLIFFITASSLRVSEVETNINLAETGVEKESRDSTIVIAVTEEGKIYVGEKELEINELEGFLKLSLEEHNSEVSVYADREVAFQEVVRVMDIVKKSGVENLSFVLNRKDKD</sequence>
<comment type="similarity">
    <text evidence="2 7">Belongs to the ExbD/TolR family.</text>
</comment>
<feature type="transmembrane region" description="Helical" evidence="8">
    <location>
        <begin position="12"/>
        <end position="34"/>
    </location>
</feature>
<dbReference type="RefSeq" id="WP_230869238.1">
    <property type="nucleotide sequence ID" value="NZ_CP046640.1"/>
</dbReference>
<evidence type="ECO:0000256" key="8">
    <source>
        <dbReference type="SAM" id="Phobius"/>
    </source>
</evidence>
<keyword evidence="4 7" id="KW-0812">Transmembrane</keyword>
<evidence type="ECO:0000256" key="1">
    <source>
        <dbReference type="ARBA" id="ARBA00004162"/>
    </source>
</evidence>
<dbReference type="GO" id="GO:0005886">
    <property type="term" value="C:plasma membrane"/>
    <property type="evidence" value="ECO:0007669"/>
    <property type="project" value="UniProtKB-SubCell"/>
</dbReference>
<evidence type="ECO:0000256" key="2">
    <source>
        <dbReference type="ARBA" id="ARBA00005811"/>
    </source>
</evidence>
<dbReference type="Pfam" id="PF02472">
    <property type="entry name" value="ExbD"/>
    <property type="match status" value="1"/>
</dbReference>
<proteinExistence type="inferred from homology"/>
<comment type="subcellular location">
    <subcellularLocation>
        <location evidence="1">Cell membrane</location>
        <topology evidence="1">Single-pass membrane protein</topology>
    </subcellularLocation>
    <subcellularLocation>
        <location evidence="7">Cell membrane</location>
        <topology evidence="7">Single-pass type II membrane protein</topology>
    </subcellularLocation>
</comment>
<dbReference type="InterPro" id="IPR003400">
    <property type="entry name" value="ExbD"/>
</dbReference>
<gene>
    <name evidence="9" type="ORF">GM661_06270</name>
</gene>
<dbReference type="EMBL" id="CP046640">
    <property type="protein sequence ID" value="QTL97616.1"/>
    <property type="molecule type" value="Genomic_DNA"/>
</dbReference>
<dbReference type="PANTHER" id="PTHR30558">
    <property type="entry name" value="EXBD MEMBRANE COMPONENT OF PMF-DRIVEN MACROMOLECULE IMPORT SYSTEM"/>
    <property type="match status" value="1"/>
</dbReference>
<dbReference type="GO" id="GO:0022857">
    <property type="term" value="F:transmembrane transporter activity"/>
    <property type="evidence" value="ECO:0007669"/>
    <property type="project" value="InterPro"/>
</dbReference>
<evidence type="ECO:0000256" key="3">
    <source>
        <dbReference type="ARBA" id="ARBA00022475"/>
    </source>
</evidence>
<evidence type="ECO:0000256" key="4">
    <source>
        <dbReference type="ARBA" id="ARBA00022692"/>
    </source>
</evidence>
<dbReference type="KEGG" id="ifn:GM661_06270"/>
<organism evidence="9 10">
    <name type="scientific">Iocasia fonsfrigidae</name>
    <dbReference type="NCBI Taxonomy" id="2682810"/>
    <lineage>
        <taxon>Bacteria</taxon>
        <taxon>Bacillati</taxon>
        <taxon>Bacillota</taxon>
        <taxon>Clostridia</taxon>
        <taxon>Halanaerobiales</taxon>
        <taxon>Halanaerobiaceae</taxon>
        <taxon>Iocasia</taxon>
    </lineage>
</organism>